<comment type="caution">
    <text evidence="1">The sequence shown here is derived from an EMBL/GenBank/DDBJ whole genome shotgun (WGS) entry which is preliminary data.</text>
</comment>
<accession>A0A8T4GJG9</accession>
<sequence>MGKHERAQAKATEQAVVALLQGRDVPAEVREKAYIDMAHRLAKHIRGDFPGLQNPRHIGNSYDSIGDVAVTTASGDEVYIELKVVKQGTGTLSNISQNSLTIFDLVDGVESWKAFRKAQNHGDWVDSKLDQFSYPDDLKGNNGTVSRRRNKAGHLKETIGYESSKDTMDAVRRVENDPNATQDQQLAASITRSIIERDRKEKISYVQKLQQASQNPSNIKKFSLLLLLGVHKKKHLEQYWDIPLDELESAVENYRIYYGRRKTNSVEAKDPSSFLTDLVDRDFRIQFNDDQTSVRIVVSDSDEERLFLRASLHWGRKFQGIDNARLNVFEGPILKETSKKTT</sequence>
<protein>
    <recommendedName>
        <fullName evidence="3">Restriction endonuclease</fullName>
    </recommendedName>
</protein>
<reference evidence="1" key="1">
    <citation type="submission" date="2021-03" db="EMBL/GenBank/DDBJ databases">
        <title>Genomic Encyclopedia of Type Strains, Phase IV (KMG-IV): sequencing the most valuable type-strain genomes for metagenomic binning, comparative biology and taxonomic classification.</title>
        <authorList>
            <person name="Goeker M."/>
        </authorList>
    </citation>
    <scope>NUCLEOTIDE SEQUENCE</scope>
    <source>
        <strain evidence="1">DSM 23564</strain>
    </source>
</reference>
<dbReference type="Proteomes" id="UP000823588">
    <property type="component" value="Unassembled WGS sequence"/>
</dbReference>
<dbReference type="OrthoDB" id="317476at2157"/>
<evidence type="ECO:0000313" key="1">
    <source>
        <dbReference type="EMBL" id="MBP1923859.1"/>
    </source>
</evidence>
<name>A0A8T4GJG9_9EURY</name>
<evidence type="ECO:0000313" key="2">
    <source>
        <dbReference type="Proteomes" id="UP000823588"/>
    </source>
</evidence>
<dbReference type="EMBL" id="JAGGKQ010000033">
    <property type="protein sequence ID" value="MBP1923859.1"/>
    <property type="molecule type" value="Genomic_DNA"/>
</dbReference>
<organism evidence="1 2">
    <name type="scientific">Halorubrum alkaliphilum</name>
    <dbReference type="NCBI Taxonomy" id="261290"/>
    <lineage>
        <taxon>Archaea</taxon>
        <taxon>Methanobacteriati</taxon>
        <taxon>Methanobacteriota</taxon>
        <taxon>Stenosarchaea group</taxon>
        <taxon>Halobacteria</taxon>
        <taxon>Halobacteriales</taxon>
        <taxon>Haloferacaceae</taxon>
        <taxon>Halorubrum</taxon>
    </lineage>
</organism>
<evidence type="ECO:0008006" key="3">
    <source>
        <dbReference type="Google" id="ProtNLM"/>
    </source>
</evidence>
<keyword evidence="2" id="KW-1185">Reference proteome</keyword>
<proteinExistence type="predicted"/>
<dbReference type="RefSeq" id="WP_209486930.1">
    <property type="nucleotide sequence ID" value="NZ_JAGGKQ010000033.1"/>
</dbReference>
<gene>
    <name evidence="1" type="ORF">J2751_002905</name>
</gene>
<dbReference type="AlphaFoldDB" id="A0A8T4GJG9"/>